<evidence type="ECO:0000313" key="1">
    <source>
        <dbReference type="EMBL" id="CAD9515075.1"/>
    </source>
</evidence>
<name>A0A7S2IC47_9EUKA</name>
<gene>
    <name evidence="1" type="ORF">CBRE1094_LOCUS32863</name>
</gene>
<accession>A0A7S2IC47</accession>
<dbReference type="AlphaFoldDB" id="A0A7S2IC47"/>
<organism evidence="1">
    <name type="scientific">Haptolina brevifila</name>
    <dbReference type="NCBI Taxonomy" id="156173"/>
    <lineage>
        <taxon>Eukaryota</taxon>
        <taxon>Haptista</taxon>
        <taxon>Haptophyta</taxon>
        <taxon>Prymnesiophyceae</taxon>
        <taxon>Prymnesiales</taxon>
        <taxon>Prymnesiaceae</taxon>
        <taxon>Haptolina</taxon>
    </lineage>
</organism>
<sequence>MADAIFAGLKMLKQAYDTIRELKIKLRLSLKEIKRCETLISFLRESSARVTKHLRQSGDSMLSKSFAPVLEEAGEVIMRIEPLLRRKKRMLKPLEAIIKRLTACFASAQKQIFLGKMAIKASTRLLEKALEYKARASARSVEGGLAQLKAELKAAKSSAYRHGEQTSAKVRQVIAAQLSPGAQKVAQAVQLLKDLCDLLKAGSQQTDGEAIVGALKAKAAKIRSEFEDPGDGNEGMRQVVSEGVAMLCNEANLVKLVDTVFRKKLGVLGDAFEEGVIVKLLGDDHVEIAKRLYVDIKEFNGGQLPDDAAMVRYIQERAEHNVGLLLGLASSHISAAIEEMANEDHLAGQIAELGATVLQPLMLSLAKIGFVMSALVMPPVDDEGSNESNLMNELIAVAKDMADDIQVGSFSVGMFGSIESIGMPKNLDISGGLKMLSTVTQGAALNSTHAEIKDYRKELDEAARILNMQVTTIGALSSTTLKGSSGLNSRALSTMSERLTSAQKSEAAAQLIYSSDAPPLTKKPSSATAKSPALVRQAQSGHAILQPGSDRGWLAPQAGFALKTFRPLPPVNGPGERNDYALYDY</sequence>
<dbReference type="EMBL" id="HBGU01060528">
    <property type="protein sequence ID" value="CAD9515075.1"/>
    <property type="molecule type" value="Transcribed_RNA"/>
</dbReference>
<reference evidence="1" key="1">
    <citation type="submission" date="2021-01" db="EMBL/GenBank/DDBJ databases">
        <authorList>
            <person name="Corre E."/>
            <person name="Pelletier E."/>
            <person name="Niang G."/>
            <person name="Scheremetjew M."/>
            <person name="Finn R."/>
            <person name="Kale V."/>
            <person name="Holt S."/>
            <person name="Cochrane G."/>
            <person name="Meng A."/>
            <person name="Brown T."/>
            <person name="Cohen L."/>
        </authorList>
    </citation>
    <scope>NUCLEOTIDE SEQUENCE</scope>
    <source>
        <strain evidence="1">UTEX LB 985</strain>
    </source>
</reference>
<protein>
    <submittedName>
        <fullName evidence="1">Uncharacterized protein</fullName>
    </submittedName>
</protein>
<proteinExistence type="predicted"/>